<dbReference type="Gene3D" id="3.30.70.80">
    <property type="entry name" value="Peptidase S8 propeptide/proteinase inhibitor I9"/>
    <property type="match status" value="1"/>
</dbReference>
<evidence type="ECO:0000313" key="2">
    <source>
        <dbReference type="EMBL" id="RUS30405.1"/>
    </source>
</evidence>
<accession>A0A433QKV8</accession>
<keyword evidence="1" id="KW-0732">Signal</keyword>
<comment type="caution">
    <text evidence="2">The sequence shown here is derived from an EMBL/GenBank/DDBJ whole genome shotgun (WGS) entry which is preliminary data.</text>
</comment>
<feature type="signal peptide" evidence="1">
    <location>
        <begin position="1"/>
        <end position="22"/>
    </location>
</feature>
<sequence length="147" mass="16466">MLAKQPFLLLLLFICLSVATSAAPGRTKIYIVLFNRDAPPQAKAEFERQVFASGGSVRFRYKHLNGYAVNVTNRFAAALNANPNIRIVQEDRPGTCRQLTRILLPFLSAFPFSLSYGLKTTTRVTTQRSTVCSLPLQARSPQISLWY</sequence>
<reference evidence="2 3" key="1">
    <citation type="journal article" date="2018" name="New Phytol.">
        <title>Phylogenomics of Endogonaceae and evolution of mycorrhizas within Mucoromycota.</title>
        <authorList>
            <person name="Chang Y."/>
            <person name="Desiro A."/>
            <person name="Na H."/>
            <person name="Sandor L."/>
            <person name="Lipzen A."/>
            <person name="Clum A."/>
            <person name="Barry K."/>
            <person name="Grigoriev I.V."/>
            <person name="Martin F.M."/>
            <person name="Stajich J.E."/>
            <person name="Smith M.E."/>
            <person name="Bonito G."/>
            <person name="Spatafora J.W."/>
        </authorList>
    </citation>
    <scope>NUCLEOTIDE SEQUENCE [LARGE SCALE GENOMIC DNA]</scope>
    <source>
        <strain evidence="2 3">AD002</strain>
    </source>
</reference>
<name>A0A433QKV8_9FUNG</name>
<evidence type="ECO:0000256" key="1">
    <source>
        <dbReference type="SAM" id="SignalP"/>
    </source>
</evidence>
<dbReference type="AlphaFoldDB" id="A0A433QKV8"/>
<keyword evidence="3" id="KW-1185">Reference proteome</keyword>
<dbReference type="SUPFAM" id="SSF54897">
    <property type="entry name" value="Protease propeptides/inhibitors"/>
    <property type="match status" value="1"/>
</dbReference>
<evidence type="ECO:0008006" key="4">
    <source>
        <dbReference type="Google" id="ProtNLM"/>
    </source>
</evidence>
<gene>
    <name evidence="2" type="ORF">BC938DRAFT_479434</name>
</gene>
<organism evidence="2 3">
    <name type="scientific">Jimgerdemannia flammicorona</name>
    <dbReference type="NCBI Taxonomy" id="994334"/>
    <lineage>
        <taxon>Eukaryota</taxon>
        <taxon>Fungi</taxon>
        <taxon>Fungi incertae sedis</taxon>
        <taxon>Mucoromycota</taxon>
        <taxon>Mucoromycotina</taxon>
        <taxon>Endogonomycetes</taxon>
        <taxon>Endogonales</taxon>
        <taxon>Endogonaceae</taxon>
        <taxon>Jimgerdemannia</taxon>
    </lineage>
</organism>
<feature type="chain" id="PRO_5019246599" description="Inhibitor I9 domain-containing protein" evidence="1">
    <location>
        <begin position="23"/>
        <end position="147"/>
    </location>
</feature>
<dbReference type="Proteomes" id="UP000274822">
    <property type="component" value="Unassembled WGS sequence"/>
</dbReference>
<proteinExistence type="predicted"/>
<dbReference type="InterPro" id="IPR037045">
    <property type="entry name" value="S8pro/Inhibitor_I9_sf"/>
</dbReference>
<evidence type="ECO:0000313" key="3">
    <source>
        <dbReference type="Proteomes" id="UP000274822"/>
    </source>
</evidence>
<dbReference type="EMBL" id="RBNJ01003917">
    <property type="protein sequence ID" value="RUS30405.1"/>
    <property type="molecule type" value="Genomic_DNA"/>
</dbReference>
<protein>
    <recommendedName>
        <fullName evidence="4">Inhibitor I9 domain-containing protein</fullName>
    </recommendedName>
</protein>